<organism evidence="1 2">
    <name type="scientific">Monoraphidium neglectum</name>
    <dbReference type="NCBI Taxonomy" id="145388"/>
    <lineage>
        <taxon>Eukaryota</taxon>
        <taxon>Viridiplantae</taxon>
        <taxon>Chlorophyta</taxon>
        <taxon>core chlorophytes</taxon>
        <taxon>Chlorophyceae</taxon>
        <taxon>CS clade</taxon>
        <taxon>Sphaeropleales</taxon>
        <taxon>Selenastraceae</taxon>
        <taxon>Monoraphidium</taxon>
    </lineage>
</organism>
<proteinExistence type="predicted"/>
<dbReference type="AlphaFoldDB" id="A0A0D2LV10"/>
<dbReference type="KEGG" id="mng:MNEG_12527"/>
<evidence type="ECO:0000313" key="2">
    <source>
        <dbReference type="Proteomes" id="UP000054498"/>
    </source>
</evidence>
<dbReference type="RefSeq" id="XP_013894454.1">
    <property type="nucleotide sequence ID" value="XM_014039000.1"/>
</dbReference>
<keyword evidence="2" id="KW-1185">Reference proteome</keyword>
<reference evidence="1 2" key="1">
    <citation type="journal article" date="2013" name="BMC Genomics">
        <title>Reconstruction of the lipid metabolism for the microalga Monoraphidium neglectum from its genome sequence reveals characteristics suitable for biofuel production.</title>
        <authorList>
            <person name="Bogen C."/>
            <person name="Al-Dilaimi A."/>
            <person name="Albersmeier A."/>
            <person name="Wichmann J."/>
            <person name="Grundmann M."/>
            <person name="Rupp O."/>
            <person name="Lauersen K.J."/>
            <person name="Blifernez-Klassen O."/>
            <person name="Kalinowski J."/>
            <person name="Goesmann A."/>
            <person name="Mussgnug J.H."/>
            <person name="Kruse O."/>
        </authorList>
    </citation>
    <scope>NUCLEOTIDE SEQUENCE [LARGE SCALE GENOMIC DNA]</scope>
    <source>
        <strain evidence="1 2">SAG 48.87</strain>
    </source>
</reference>
<dbReference type="EMBL" id="KK103508">
    <property type="protein sequence ID" value="KIY95434.1"/>
    <property type="molecule type" value="Genomic_DNA"/>
</dbReference>
<evidence type="ECO:0000313" key="1">
    <source>
        <dbReference type="EMBL" id="KIY95434.1"/>
    </source>
</evidence>
<dbReference type="GeneID" id="25729898"/>
<accession>A0A0D2LV10</accession>
<dbReference type="Proteomes" id="UP000054498">
    <property type="component" value="Unassembled WGS sequence"/>
</dbReference>
<sequence>MVLNSFKVENHTGVALKFRNLRDRGDDYDIPAYKSRSHDAWLGQTRAFGCELLAQHVPTRVAADAVLAGGEDVSTKATIRIVLIWDNSWKLHVDVDGDDNNAGIDVDGNKDFHMRVYWNRVEFHCYNGVFKAGRDDGVVKFSLAARLPPYRDADNMLEASEGAPTYPQSVPPALEH</sequence>
<name>A0A0D2LV10_9CHLO</name>
<gene>
    <name evidence="1" type="ORF">MNEG_12527</name>
</gene>
<protein>
    <submittedName>
        <fullName evidence="1">Uncharacterized protein</fullName>
    </submittedName>
</protein>